<gene>
    <name evidence="5" type="ORF">ATE48_00405</name>
</gene>
<feature type="binding site" evidence="4">
    <location>
        <position position="155"/>
    </location>
    <ligand>
        <name>a divalent metal cation</name>
        <dbReference type="ChEBI" id="CHEBI:60240"/>
        <label>2</label>
    </ligand>
</feature>
<dbReference type="GO" id="GO:0005829">
    <property type="term" value="C:cytosol"/>
    <property type="evidence" value="ECO:0007669"/>
    <property type="project" value="TreeGrafter"/>
</dbReference>
<dbReference type="InParanoid" id="A0A1B1AD58"/>
<organism evidence="5 6">
    <name type="scientific">Candidatus Viadribacter manganicus</name>
    <dbReference type="NCBI Taxonomy" id="1759059"/>
    <lineage>
        <taxon>Bacteria</taxon>
        <taxon>Pseudomonadati</taxon>
        <taxon>Pseudomonadota</taxon>
        <taxon>Alphaproteobacteria</taxon>
        <taxon>Hyphomonadales</taxon>
        <taxon>Hyphomonadaceae</taxon>
        <taxon>Candidatus Viadribacter</taxon>
    </lineage>
</organism>
<sequence length="262" mass="29189">MLLIDSHVNLHHHSFDEDREAVIARAREVGVGRMITICDKIENFDQVIAIAESHDDIYASVGAHPHYAKDHLDLTAERLIELGSHKRVVGVGETGLDQHYKHSPFEDQVNVFRTHAKAAHALDKTLIIHTREADSAMAQLLEEEAGKGPLRILMHCYTSGAELARRALALGAYISFSGIMTFKNANDVRAIASETPLDRIIVETDCPYLTPIPYRGQRCEPMHVAQVQSAFAKLRGLEEEEASTLLADNFHRLFPTIPRVAS</sequence>
<dbReference type="FunCoup" id="A0A1B1AD58">
    <property type="interactions" value="474"/>
</dbReference>
<comment type="similarity">
    <text evidence="1">Belongs to the metallo-dependent hydrolases superfamily. TatD-type hydrolase family.</text>
</comment>
<reference evidence="5 6" key="1">
    <citation type="submission" date="2015-11" db="EMBL/GenBank/DDBJ databases">
        <title>Whole-Genome Sequence of Candidatus Oderbacter manganicum from the National Park Lower Oder Valley, Germany.</title>
        <authorList>
            <person name="Braun B."/>
            <person name="Liere K."/>
            <person name="Szewzyk U."/>
        </authorList>
    </citation>
    <scope>NUCLEOTIDE SEQUENCE [LARGE SCALE GENOMIC DNA]</scope>
    <source>
        <strain evidence="5 6">OTSz_A_272</strain>
    </source>
</reference>
<feature type="binding site" evidence="4">
    <location>
        <position position="7"/>
    </location>
    <ligand>
        <name>a divalent metal cation</name>
        <dbReference type="ChEBI" id="CHEBI:60240"/>
        <label>1</label>
    </ligand>
</feature>
<dbReference type="KEGG" id="cbot:ATE48_00405"/>
<dbReference type="FunFam" id="3.20.20.140:FF:000005">
    <property type="entry name" value="TatD family hydrolase"/>
    <property type="match status" value="1"/>
</dbReference>
<dbReference type="Pfam" id="PF01026">
    <property type="entry name" value="TatD_DNase"/>
    <property type="match status" value="1"/>
</dbReference>
<dbReference type="AlphaFoldDB" id="A0A1B1AD58"/>
<feature type="binding site" evidence="4">
    <location>
        <position position="205"/>
    </location>
    <ligand>
        <name>a divalent metal cation</name>
        <dbReference type="ChEBI" id="CHEBI:60240"/>
        <label>1</label>
    </ligand>
</feature>
<protein>
    <submittedName>
        <fullName evidence="5">LuxR family transcriptional regulator</fullName>
    </submittedName>
</protein>
<evidence type="ECO:0000256" key="3">
    <source>
        <dbReference type="ARBA" id="ARBA00022801"/>
    </source>
</evidence>
<keyword evidence="2 4" id="KW-0479">Metal-binding</keyword>
<dbReference type="Proteomes" id="UP000092498">
    <property type="component" value="Chromosome"/>
</dbReference>
<dbReference type="PIRSF" id="PIRSF005902">
    <property type="entry name" value="DNase_TatD"/>
    <property type="match status" value="1"/>
</dbReference>
<dbReference type="OrthoDB" id="9810005at2"/>
<dbReference type="GO" id="GO:0004536">
    <property type="term" value="F:DNA nuclease activity"/>
    <property type="evidence" value="ECO:0007669"/>
    <property type="project" value="InterPro"/>
</dbReference>
<dbReference type="PANTHER" id="PTHR46124">
    <property type="entry name" value="D-AMINOACYL-TRNA DEACYLASE"/>
    <property type="match status" value="1"/>
</dbReference>
<dbReference type="CDD" id="cd01310">
    <property type="entry name" value="TatD_DNAse"/>
    <property type="match status" value="1"/>
</dbReference>
<dbReference type="GO" id="GO:0046872">
    <property type="term" value="F:metal ion binding"/>
    <property type="evidence" value="ECO:0007669"/>
    <property type="project" value="UniProtKB-KW"/>
</dbReference>
<dbReference type="SUPFAM" id="SSF51556">
    <property type="entry name" value="Metallo-dependent hydrolases"/>
    <property type="match status" value="1"/>
</dbReference>
<keyword evidence="3" id="KW-0378">Hydrolase</keyword>
<dbReference type="Gene3D" id="3.20.20.140">
    <property type="entry name" value="Metal-dependent hydrolases"/>
    <property type="match status" value="1"/>
</dbReference>
<evidence type="ECO:0000256" key="4">
    <source>
        <dbReference type="PIRSR" id="PIRSR005902-1"/>
    </source>
</evidence>
<dbReference type="InterPro" id="IPR032466">
    <property type="entry name" value="Metal_Hydrolase"/>
</dbReference>
<name>A0A1B1AD58_9PROT</name>
<evidence type="ECO:0000313" key="5">
    <source>
        <dbReference type="EMBL" id="ANP44490.1"/>
    </source>
</evidence>
<keyword evidence="6" id="KW-1185">Reference proteome</keyword>
<evidence type="ECO:0000256" key="1">
    <source>
        <dbReference type="ARBA" id="ARBA00009275"/>
    </source>
</evidence>
<dbReference type="GO" id="GO:0016788">
    <property type="term" value="F:hydrolase activity, acting on ester bonds"/>
    <property type="evidence" value="ECO:0007669"/>
    <property type="project" value="InterPro"/>
</dbReference>
<dbReference type="NCBIfam" id="TIGR00010">
    <property type="entry name" value="YchF/TatD family DNA exonuclease"/>
    <property type="match status" value="1"/>
</dbReference>
<proteinExistence type="inferred from homology"/>
<feature type="binding site" evidence="4">
    <location>
        <position position="93"/>
    </location>
    <ligand>
        <name>a divalent metal cation</name>
        <dbReference type="ChEBI" id="CHEBI:60240"/>
        <label>1</label>
    </ligand>
</feature>
<evidence type="ECO:0000256" key="2">
    <source>
        <dbReference type="ARBA" id="ARBA00022723"/>
    </source>
</evidence>
<dbReference type="InterPro" id="IPR015991">
    <property type="entry name" value="TatD/YcfH-like"/>
</dbReference>
<feature type="binding site" evidence="4">
    <location>
        <position position="129"/>
    </location>
    <ligand>
        <name>a divalent metal cation</name>
        <dbReference type="ChEBI" id="CHEBI:60240"/>
        <label>2</label>
    </ligand>
</feature>
<dbReference type="InterPro" id="IPR001130">
    <property type="entry name" value="TatD-like"/>
</dbReference>
<dbReference type="RefSeq" id="WP_066766631.1">
    <property type="nucleotide sequence ID" value="NZ_CP013244.1"/>
</dbReference>
<dbReference type="EMBL" id="CP013244">
    <property type="protein sequence ID" value="ANP44490.1"/>
    <property type="molecule type" value="Genomic_DNA"/>
</dbReference>
<accession>A0A1B1AD58</accession>
<evidence type="ECO:0000313" key="6">
    <source>
        <dbReference type="Proteomes" id="UP000092498"/>
    </source>
</evidence>
<dbReference type="PANTHER" id="PTHR46124:SF2">
    <property type="entry name" value="D-AMINOACYL-TRNA DEACYLASE"/>
    <property type="match status" value="1"/>
</dbReference>
<dbReference type="STRING" id="1759059.ATE48_00405"/>